<feature type="transmembrane region" description="Helical" evidence="1">
    <location>
        <begin position="152"/>
        <end position="171"/>
    </location>
</feature>
<reference evidence="2" key="1">
    <citation type="submission" date="2022-06" db="EMBL/GenBank/DDBJ databases">
        <title>Sequencing the genomes of 1000 actinobacteria strains.</title>
        <authorList>
            <person name="Klenk H.-P."/>
        </authorList>
    </citation>
    <scope>NUCLEOTIDE SEQUENCE</scope>
    <source>
        <strain evidence="2">DSM 46694</strain>
    </source>
</reference>
<dbReference type="EMBL" id="JAMZEB010000002">
    <property type="protein sequence ID" value="MCP2355709.1"/>
    <property type="molecule type" value="Genomic_DNA"/>
</dbReference>
<feature type="transmembrane region" description="Helical" evidence="1">
    <location>
        <begin position="52"/>
        <end position="70"/>
    </location>
</feature>
<feature type="transmembrane region" description="Helical" evidence="1">
    <location>
        <begin position="257"/>
        <end position="277"/>
    </location>
</feature>
<feature type="transmembrane region" description="Helical" evidence="1">
    <location>
        <begin position="289"/>
        <end position="311"/>
    </location>
</feature>
<feature type="transmembrane region" description="Helical" evidence="1">
    <location>
        <begin position="17"/>
        <end position="37"/>
    </location>
</feature>
<gene>
    <name evidence="2" type="ORF">HD597_002729</name>
</gene>
<keyword evidence="1" id="KW-1133">Transmembrane helix</keyword>
<keyword evidence="1" id="KW-0472">Membrane</keyword>
<sequence length="328" mass="34552">MSERTTWPGPGTWHRPLLLVAAVSVPFVAISLAGLALDGRELVGAPIWGKPFKFAVSIVLYAVTWSWLVACLPQRRLVRWPAAVIAAALAIEYAIIVVQVIRGRQSHFNVATPLDGVLWGIMGTSITVLWLANIVVAVFLIRREIGGRPLTWAVRSGAVISLFGIGLAFLMTRPTEEQRAARREGGFAGIIGRHSVGVTDGGPIMPVTGWSTTGGDLRVAHFVGIHALQALPLLAVLLAASAGRVRLVRGERVRTRLVLVAAAGYAALTGLTLWQALRGQPLTRPDGLTLAVAGALAALVLAAAAAVLVAARPGRPAGPARPGRPVTR</sequence>
<comment type="caution">
    <text evidence="2">The sequence shown here is derived from an EMBL/GenBank/DDBJ whole genome shotgun (WGS) entry which is preliminary data.</text>
</comment>
<proteinExistence type="predicted"/>
<evidence type="ECO:0000256" key="1">
    <source>
        <dbReference type="SAM" id="Phobius"/>
    </source>
</evidence>
<keyword evidence="1" id="KW-0812">Transmembrane</keyword>
<dbReference type="Proteomes" id="UP001139648">
    <property type="component" value="Unassembled WGS sequence"/>
</dbReference>
<dbReference type="AlphaFoldDB" id="A0A9X2GAP0"/>
<dbReference type="RefSeq" id="WP_253742364.1">
    <property type="nucleotide sequence ID" value="NZ_BAABKA010000001.1"/>
</dbReference>
<feature type="transmembrane region" description="Helical" evidence="1">
    <location>
        <begin position="219"/>
        <end position="245"/>
    </location>
</feature>
<evidence type="ECO:0000313" key="2">
    <source>
        <dbReference type="EMBL" id="MCP2355709.1"/>
    </source>
</evidence>
<feature type="transmembrane region" description="Helical" evidence="1">
    <location>
        <begin position="116"/>
        <end position="140"/>
    </location>
</feature>
<keyword evidence="3" id="KW-1185">Reference proteome</keyword>
<accession>A0A9X2GAP0</accession>
<name>A0A9X2GAP0_9ACTN</name>
<organism evidence="2 3">
    <name type="scientific">Nonomuraea thailandensis</name>
    <dbReference type="NCBI Taxonomy" id="1188745"/>
    <lineage>
        <taxon>Bacteria</taxon>
        <taxon>Bacillati</taxon>
        <taxon>Actinomycetota</taxon>
        <taxon>Actinomycetes</taxon>
        <taxon>Streptosporangiales</taxon>
        <taxon>Streptosporangiaceae</taxon>
        <taxon>Nonomuraea</taxon>
    </lineage>
</organism>
<evidence type="ECO:0000313" key="3">
    <source>
        <dbReference type="Proteomes" id="UP001139648"/>
    </source>
</evidence>
<protein>
    <submittedName>
        <fullName evidence="2">Multisubunit Na+/H+ antiporter MnhF subunit</fullName>
    </submittedName>
</protein>
<feature type="transmembrane region" description="Helical" evidence="1">
    <location>
        <begin position="82"/>
        <end position="101"/>
    </location>
</feature>